<evidence type="ECO:0000256" key="4">
    <source>
        <dbReference type="ARBA" id="ARBA00023315"/>
    </source>
</evidence>
<dbReference type="SUPFAM" id="SSF55729">
    <property type="entry name" value="Acyl-CoA N-acyltransferases (Nat)"/>
    <property type="match status" value="1"/>
</dbReference>
<evidence type="ECO:0000256" key="2">
    <source>
        <dbReference type="ARBA" id="ARBA00022649"/>
    </source>
</evidence>
<evidence type="ECO:0000256" key="5">
    <source>
        <dbReference type="ARBA" id="ARBA00049880"/>
    </source>
</evidence>
<keyword evidence="2" id="KW-1277">Toxin-antitoxin system</keyword>
<sequence>MNKENTIEELSFSLLTEEHIIKPFDCEDEDLNDFLFKEAIPYQKQMLATTFIVENSERTLGFYSLLNDSMQIKEELFSSKSQYKKFVGGLLPHLKRHLKNIPSLKIGRLAVDKTYKGKGLGRILLEGIIANCIALNKKQACRLITVDAYRQAFPFYERFGFQYISNNDENEEVRQMFLDLMTISND</sequence>
<accession>A0A1Z4BT83</accession>
<dbReference type="InterPro" id="IPR016181">
    <property type="entry name" value="Acyl_CoA_acyltransferase"/>
</dbReference>
<evidence type="ECO:0000259" key="6">
    <source>
        <dbReference type="PROSITE" id="PS51186"/>
    </source>
</evidence>
<comment type="catalytic activity">
    <reaction evidence="5">
        <text>glycyl-tRNA(Gly) + acetyl-CoA = N-acetylglycyl-tRNA(Gly) + CoA + H(+)</text>
        <dbReference type="Rhea" id="RHEA:81867"/>
        <dbReference type="Rhea" id="RHEA-COMP:9683"/>
        <dbReference type="Rhea" id="RHEA-COMP:19766"/>
        <dbReference type="ChEBI" id="CHEBI:15378"/>
        <dbReference type="ChEBI" id="CHEBI:57287"/>
        <dbReference type="ChEBI" id="CHEBI:57288"/>
        <dbReference type="ChEBI" id="CHEBI:78522"/>
        <dbReference type="ChEBI" id="CHEBI:232036"/>
    </reaction>
</comment>
<dbReference type="InterPro" id="IPR000182">
    <property type="entry name" value="GNAT_dom"/>
</dbReference>
<protein>
    <submittedName>
        <fullName evidence="7">GNAT family N-acetyltransferase</fullName>
    </submittedName>
</protein>
<reference evidence="8" key="1">
    <citation type="submission" date="2017-06" db="EMBL/GenBank/DDBJ databases">
        <title>Complete genome sequence of Capnocytophaga sp. KCOM 1579 (=ChDC OS43) isolated from a human refractory periapical abscess lesion.</title>
        <authorList>
            <person name="Kook J.-K."/>
            <person name="Park S.-N."/>
            <person name="Lim Y.K."/>
            <person name="Roh H."/>
        </authorList>
    </citation>
    <scope>NUCLEOTIDE SEQUENCE [LARGE SCALE GENOMIC DNA]</scope>
    <source>
        <strain evidence="8">ChDC OS43</strain>
    </source>
</reference>
<dbReference type="KEGG" id="capn:CBG49_15645"/>
<dbReference type="PANTHER" id="PTHR36449">
    <property type="entry name" value="ACETYLTRANSFERASE-RELATED"/>
    <property type="match status" value="1"/>
</dbReference>
<dbReference type="Pfam" id="PF13673">
    <property type="entry name" value="Acetyltransf_10"/>
    <property type="match status" value="1"/>
</dbReference>
<dbReference type="GO" id="GO:0016747">
    <property type="term" value="F:acyltransferase activity, transferring groups other than amino-acyl groups"/>
    <property type="evidence" value="ECO:0007669"/>
    <property type="project" value="InterPro"/>
</dbReference>
<evidence type="ECO:0000256" key="3">
    <source>
        <dbReference type="ARBA" id="ARBA00022679"/>
    </source>
</evidence>
<name>A0A1Z4BT83_9FLAO</name>
<dbReference type="PANTHER" id="PTHR36449:SF1">
    <property type="entry name" value="ACETYLTRANSFERASE"/>
    <property type="match status" value="1"/>
</dbReference>
<feature type="domain" description="N-acetyltransferase" evidence="6">
    <location>
        <begin position="10"/>
        <end position="186"/>
    </location>
</feature>
<evidence type="ECO:0000313" key="7">
    <source>
        <dbReference type="EMBL" id="ASF44419.1"/>
    </source>
</evidence>
<gene>
    <name evidence="7" type="ORF">CBG49_15645</name>
</gene>
<dbReference type="Gene3D" id="3.40.630.30">
    <property type="match status" value="1"/>
</dbReference>
<dbReference type="Proteomes" id="UP000197007">
    <property type="component" value="Chromosome"/>
</dbReference>
<dbReference type="EMBL" id="CP022022">
    <property type="protein sequence ID" value="ASF44419.1"/>
    <property type="molecule type" value="Genomic_DNA"/>
</dbReference>
<keyword evidence="1" id="KW-0678">Repressor</keyword>
<proteinExistence type="predicted"/>
<evidence type="ECO:0000256" key="1">
    <source>
        <dbReference type="ARBA" id="ARBA00022491"/>
    </source>
</evidence>
<keyword evidence="8" id="KW-1185">Reference proteome</keyword>
<keyword evidence="4" id="KW-0012">Acyltransferase</keyword>
<dbReference type="RefSeq" id="WP_088595212.1">
    <property type="nucleotide sequence ID" value="NZ_CP022022.1"/>
</dbReference>
<evidence type="ECO:0000313" key="8">
    <source>
        <dbReference type="Proteomes" id="UP000197007"/>
    </source>
</evidence>
<keyword evidence="3 7" id="KW-0808">Transferase</keyword>
<dbReference type="PROSITE" id="PS51186">
    <property type="entry name" value="GNAT"/>
    <property type="match status" value="1"/>
</dbReference>
<dbReference type="AlphaFoldDB" id="A0A1Z4BT83"/>
<organism evidence="7 8">
    <name type="scientific">Capnocytophaga endodontalis</name>
    <dbReference type="NCBI Taxonomy" id="2708117"/>
    <lineage>
        <taxon>Bacteria</taxon>
        <taxon>Pseudomonadati</taxon>
        <taxon>Bacteroidota</taxon>
        <taxon>Flavobacteriia</taxon>
        <taxon>Flavobacteriales</taxon>
        <taxon>Flavobacteriaceae</taxon>
        <taxon>Capnocytophaga</taxon>
    </lineage>
</organism>
<dbReference type="CDD" id="cd04301">
    <property type="entry name" value="NAT_SF"/>
    <property type="match status" value="1"/>
</dbReference>